<accession>A0A0E9WB36</accession>
<organism evidence="1">
    <name type="scientific">Anguilla anguilla</name>
    <name type="common">European freshwater eel</name>
    <name type="synonym">Muraena anguilla</name>
    <dbReference type="NCBI Taxonomy" id="7936"/>
    <lineage>
        <taxon>Eukaryota</taxon>
        <taxon>Metazoa</taxon>
        <taxon>Chordata</taxon>
        <taxon>Craniata</taxon>
        <taxon>Vertebrata</taxon>
        <taxon>Euteleostomi</taxon>
        <taxon>Actinopterygii</taxon>
        <taxon>Neopterygii</taxon>
        <taxon>Teleostei</taxon>
        <taxon>Anguilliformes</taxon>
        <taxon>Anguillidae</taxon>
        <taxon>Anguilla</taxon>
    </lineage>
</organism>
<proteinExistence type="predicted"/>
<reference evidence="1" key="1">
    <citation type="submission" date="2014-11" db="EMBL/GenBank/DDBJ databases">
        <authorList>
            <person name="Amaro Gonzalez C."/>
        </authorList>
    </citation>
    <scope>NUCLEOTIDE SEQUENCE</scope>
</reference>
<dbReference type="AlphaFoldDB" id="A0A0E9WB36"/>
<dbReference type="EMBL" id="GBXM01020963">
    <property type="protein sequence ID" value="JAH87614.1"/>
    <property type="molecule type" value="Transcribed_RNA"/>
</dbReference>
<sequence length="77" mass="8697">MAQGRTRDQLTSSRPLSQHFLHHYQKQSGSGWARDTVRTSSDWLQRSAGEKVVSVLSVCWHLSYRKHIFWVGGGGGV</sequence>
<name>A0A0E9WB36_ANGAN</name>
<protein>
    <submittedName>
        <fullName evidence="1">Uncharacterized protein</fullName>
    </submittedName>
</protein>
<evidence type="ECO:0000313" key="1">
    <source>
        <dbReference type="EMBL" id="JAH87614.1"/>
    </source>
</evidence>
<reference evidence="1" key="2">
    <citation type="journal article" date="2015" name="Fish Shellfish Immunol.">
        <title>Early steps in the European eel (Anguilla anguilla)-Vibrio vulnificus interaction in the gills: Role of the RtxA13 toxin.</title>
        <authorList>
            <person name="Callol A."/>
            <person name="Pajuelo D."/>
            <person name="Ebbesson L."/>
            <person name="Teles M."/>
            <person name="MacKenzie S."/>
            <person name="Amaro C."/>
        </authorList>
    </citation>
    <scope>NUCLEOTIDE SEQUENCE</scope>
</reference>